<protein>
    <recommendedName>
        <fullName evidence="3">Carboxypeptidase regulatory-like domain-containing protein</fullName>
    </recommendedName>
</protein>
<proteinExistence type="predicted"/>
<evidence type="ECO:0000313" key="2">
    <source>
        <dbReference type="Proteomes" id="UP000317243"/>
    </source>
</evidence>
<dbReference type="EMBL" id="SIHI01000003">
    <property type="protein sequence ID" value="TWT55635.1"/>
    <property type="molecule type" value="Genomic_DNA"/>
</dbReference>
<reference evidence="1 2" key="1">
    <citation type="submission" date="2019-02" db="EMBL/GenBank/DDBJ databases">
        <title>Deep-cultivation of Planctomycetes and their phenomic and genomic characterization uncovers novel biology.</title>
        <authorList>
            <person name="Wiegand S."/>
            <person name="Jogler M."/>
            <person name="Boedeker C."/>
            <person name="Pinto D."/>
            <person name="Vollmers J."/>
            <person name="Rivas-Marin E."/>
            <person name="Kohn T."/>
            <person name="Peeters S.H."/>
            <person name="Heuer A."/>
            <person name="Rast P."/>
            <person name="Oberbeckmann S."/>
            <person name="Bunk B."/>
            <person name="Jeske O."/>
            <person name="Meyerdierks A."/>
            <person name="Storesund J.E."/>
            <person name="Kallscheuer N."/>
            <person name="Luecker S."/>
            <person name="Lage O.M."/>
            <person name="Pohl T."/>
            <person name="Merkel B.J."/>
            <person name="Hornburger P."/>
            <person name="Mueller R.-W."/>
            <person name="Bruemmer F."/>
            <person name="Labrenz M."/>
            <person name="Spormann A.M."/>
            <person name="Op Den Camp H."/>
            <person name="Overmann J."/>
            <person name="Amann R."/>
            <person name="Jetten M.S.M."/>
            <person name="Mascher T."/>
            <person name="Medema M.H."/>
            <person name="Devos D.P."/>
            <person name="Kaster A.-K."/>
            <person name="Ovreas L."/>
            <person name="Rohde M."/>
            <person name="Galperin M.Y."/>
            <person name="Jogler C."/>
        </authorList>
    </citation>
    <scope>NUCLEOTIDE SEQUENCE [LARGE SCALE GENOMIC DNA]</scope>
    <source>
        <strain evidence="1 2">KOR42</strain>
    </source>
</reference>
<dbReference type="AlphaFoldDB" id="A0A5C5X0E7"/>
<keyword evidence="2" id="KW-1185">Reference proteome</keyword>
<dbReference type="OrthoDB" id="289394at2"/>
<comment type="caution">
    <text evidence="1">The sequence shown here is derived from an EMBL/GenBank/DDBJ whole genome shotgun (WGS) entry which is preliminary data.</text>
</comment>
<sequence>MRGLIIPVACSVFLTAVGCGGGDLPNMGYVSGTVKMDGKPLENAVITFQPEHARPSYGRTDAEGYYELVYTGDNKGATVGTHQVKISCTELPESSGEEGGYENSGRGKEIVPAKYNALTELTFDVEPGSNEANFDITSEGEVVQEGGY</sequence>
<dbReference type="Proteomes" id="UP000317243">
    <property type="component" value="Unassembled WGS sequence"/>
</dbReference>
<accession>A0A5C5X0E7</accession>
<evidence type="ECO:0008006" key="3">
    <source>
        <dbReference type="Google" id="ProtNLM"/>
    </source>
</evidence>
<name>A0A5C5X0E7_9PLAN</name>
<evidence type="ECO:0000313" key="1">
    <source>
        <dbReference type="EMBL" id="TWT55635.1"/>
    </source>
</evidence>
<dbReference type="RefSeq" id="WP_146510280.1">
    <property type="nucleotide sequence ID" value="NZ_SIHI01000003.1"/>
</dbReference>
<dbReference type="PROSITE" id="PS51257">
    <property type="entry name" value="PROKAR_LIPOPROTEIN"/>
    <property type="match status" value="1"/>
</dbReference>
<gene>
    <name evidence="1" type="ORF">KOR42_27620</name>
</gene>
<organism evidence="1 2">
    <name type="scientific">Thalassoglobus neptunius</name>
    <dbReference type="NCBI Taxonomy" id="1938619"/>
    <lineage>
        <taxon>Bacteria</taxon>
        <taxon>Pseudomonadati</taxon>
        <taxon>Planctomycetota</taxon>
        <taxon>Planctomycetia</taxon>
        <taxon>Planctomycetales</taxon>
        <taxon>Planctomycetaceae</taxon>
        <taxon>Thalassoglobus</taxon>
    </lineage>
</organism>